<dbReference type="Pfam" id="PF06013">
    <property type="entry name" value="WXG100"/>
    <property type="match status" value="1"/>
</dbReference>
<dbReference type="NCBIfam" id="TIGR03930">
    <property type="entry name" value="WXG100_ESAT6"/>
    <property type="match status" value="1"/>
</dbReference>
<dbReference type="Proteomes" id="UP001597097">
    <property type="component" value="Unassembled WGS sequence"/>
</dbReference>
<dbReference type="InterPro" id="IPR010310">
    <property type="entry name" value="T7SS_ESAT-6-like"/>
</dbReference>
<comment type="caution">
    <text evidence="1">The sequence shown here is derived from an EMBL/GenBank/DDBJ whole genome shotgun (WGS) entry which is preliminary data.</text>
</comment>
<dbReference type="RefSeq" id="WP_219537342.1">
    <property type="nucleotide sequence ID" value="NZ_JAHKRM010000037.1"/>
</dbReference>
<proteinExistence type="predicted"/>
<reference evidence="2" key="1">
    <citation type="journal article" date="2019" name="Int. J. Syst. Evol. Microbiol.">
        <title>The Global Catalogue of Microorganisms (GCM) 10K type strain sequencing project: providing services to taxonomists for standard genome sequencing and annotation.</title>
        <authorList>
            <consortium name="The Broad Institute Genomics Platform"/>
            <consortium name="The Broad Institute Genome Sequencing Center for Infectious Disease"/>
            <person name="Wu L."/>
            <person name="Ma J."/>
        </authorList>
    </citation>
    <scope>NUCLEOTIDE SEQUENCE [LARGE SCALE GENOMIC DNA]</scope>
    <source>
        <strain evidence="2">CGMCC 1.15399</strain>
    </source>
</reference>
<evidence type="ECO:0000313" key="2">
    <source>
        <dbReference type="Proteomes" id="UP001597097"/>
    </source>
</evidence>
<dbReference type="EMBL" id="JBHUCM010000031">
    <property type="protein sequence ID" value="MFD1542266.1"/>
    <property type="molecule type" value="Genomic_DNA"/>
</dbReference>
<protein>
    <submittedName>
        <fullName evidence="1">WXG100 family type VII secretion target</fullName>
    </submittedName>
</protein>
<keyword evidence="2" id="KW-1185">Reference proteome</keyword>
<organism evidence="1 2">
    <name type="scientific">Nonomuraea guangzhouensis</name>
    <dbReference type="NCBI Taxonomy" id="1291555"/>
    <lineage>
        <taxon>Bacteria</taxon>
        <taxon>Bacillati</taxon>
        <taxon>Actinomycetota</taxon>
        <taxon>Actinomycetes</taxon>
        <taxon>Streptosporangiales</taxon>
        <taxon>Streptosporangiaceae</taxon>
        <taxon>Nonomuraea</taxon>
    </lineage>
</organism>
<name>A0ABW4GIS5_9ACTN</name>
<gene>
    <name evidence="1" type="ORF">ACFSJ0_34805</name>
</gene>
<accession>A0ABW4GIS5</accession>
<sequence length="116" mass="12338">MATLMGTAPTKLIKAAGQCETTAQYIEGMRQRVQTIKGDLLAAGWKGGASQQFGKALDAWDVDFRQVIKILEDIYDKLNINAGVYADAAQQNMDISSGLNSAGSAGRIDSLINASN</sequence>
<evidence type="ECO:0000313" key="1">
    <source>
        <dbReference type="EMBL" id="MFD1542266.1"/>
    </source>
</evidence>